<organism evidence="2 3">
    <name type="scientific">Fundicoccus ignavus</name>
    <dbReference type="NCBI Taxonomy" id="2664442"/>
    <lineage>
        <taxon>Bacteria</taxon>
        <taxon>Bacillati</taxon>
        <taxon>Bacillota</taxon>
        <taxon>Bacilli</taxon>
        <taxon>Lactobacillales</taxon>
        <taxon>Aerococcaceae</taxon>
        <taxon>Fundicoccus</taxon>
    </lineage>
</organism>
<dbReference type="RefSeq" id="WP_153832066.1">
    <property type="nucleotide sequence ID" value="NZ_WJQT01000005.1"/>
</dbReference>
<dbReference type="AlphaFoldDB" id="A0A844CCS4"/>
<feature type="signal peptide" evidence="1">
    <location>
        <begin position="1"/>
        <end position="23"/>
    </location>
</feature>
<protein>
    <recommendedName>
        <fullName evidence="4">DUF4340 domain-containing protein</fullName>
    </recommendedName>
</protein>
<dbReference type="EMBL" id="WJQT01000005">
    <property type="protein sequence ID" value="MRJ46980.1"/>
    <property type="molecule type" value="Genomic_DNA"/>
</dbReference>
<evidence type="ECO:0008006" key="4">
    <source>
        <dbReference type="Google" id="ProtNLM"/>
    </source>
</evidence>
<evidence type="ECO:0000256" key="1">
    <source>
        <dbReference type="SAM" id="SignalP"/>
    </source>
</evidence>
<reference evidence="2 3" key="1">
    <citation type="submission" date="2019-11" db="EMBL/GenBank/DDBJ databases">
        <title>Characterisation of Fundicoccus ignavus gen. nov. sp. nov., a novel genus of the family Aerococcaceae from bulk tank milk.</title>
        <authorList>
            <person name="Siebert A."/>
            <person name="Huptas C."/>
            <person name="Wenning M."/>
            <person name="Scherer S."/>
            <person name="Doll E.V."/>
        </authorList>
    </citation>
    <scope>NUCLEOTIDE SEQUENCE [LARGE SCALE GENOMIC DNA]</scope>
    <source>
        <strain evidence="2 3">DSM 109652</strain>
    </source>
</reference>
<sequence length="453" mass="51256">MSKRFVALLACTLLALLGTGATFNESNSNTDKSLQEKNVSAFEASIVEPFAQLESLSELMIEVGKETYTFKSDGTQLLSEELPEADQESLWDLLGQLISLQALTMEESPEHQALEKLACYHLISDDSFMIELALYAFAEQESYIGVVTTTDGAQETEQILEFPTVPVAITNFSPSYLAPALDFKLDTLSKITYQSAEHTFSLSHESELSAVEQSPFISGWFLHDLYETNFSVEYQQMEQFLLGLNRLNATELIDFASDDTALFQLVLQDATQYVHLSFYEGADYLMNVYWQETDTWYEVPQSLVEPLMLDMTTLWDNFIALIPLDAIEKITIEGLEQIEILHTSTVEADNETISHEFKLNGQQIDETIFRKVYQYLAALAYETPLTQTIDTNQIEAALTITYHFVSEDTPLTHVIEFYELSDDQYAVVKNGIQEFSITKAAIIDMLEQLTNLN</sequence>
<evidence type="ECO:0000313" key="3">
    <source>
        <dbReference type="Proteomes" id="UP000440066"/>
    </source>
</evidence>
<comment type="caution">
    <text evidence="2">The sequence shown here is derived from an EMBL/GenBank/DDBJ whole genome shotgun (WGS) entry which is preliminary data.</text>
</comment>
<dbReference type="Proteomes" id="UP000440066">
    <property type="component" value="Unassembled WGS sequence"/>
</dbReference>
<gene>
    <name evidence="2" type="ORF">GF867_05305</name>
</gene>
<evidence type="ECO:0000313" key="2">
    <source>
        <dbReference type="EMBL" id="MRJ46980.1"/>
    </source>
</evidence>
<name>A0A844CCS4_9LACT</name>
<proteinExistence type="predicted"/>
<keyword evidence="1" id="KW-0732">Signal</keyword>
<feature type="chain" id="PRO_5039137448" description="DUF4340 domain-containing protein" evidence="1">
    <location>
        <begin position="24"/>
        <end position="453"/>
    </location>
</feature>
<accession>A0A844CCS4</accession>